<dbReference type="Pfam" id="PF00498">
    <property type="entry name" value="FHA"/>
    <property type="match status" value="1"/>
</dbReference>
<dbReference type="STRING" id="65499.SAMN04488000_11471"/>
<dbReference type="AlphaFoldDB" id="A0A1H9TLC1"/>
<feature type="domain" description="FHA" evidence="2">
    <location>
        <begin position="113"/>
        <end position="163"/>
    </location>
</feature>
<reference evidence="4" key="1">
    <citation type="submission" date="2016-10" db="EMBL/GenBank/DDBJ databases">
        <authorList>
            <person name="Varghese N."/>
            <person name="Submissions S."/>
        </authorList>
    </citation>
    <scope>NUCLEOTIDE SEQUENCE [LARGE SCALE GENOMIC DNA]</scope>
    <source>
        <strain evidence="4">DSM 44437</strain>
    </source>
</reference>
<dbReference type="InterPro" id="IPR008984">
    <property type="entry name" value="SMAD_FHA_dom_sf"/>
</dbReference>
<dbReference type="CDD" id="cd00060">
    <property type="entry name" value="FHA"/>
    <property type="match status" value="1"/>
</dbReference>
<dbReference type="Gene3D" id="2.60.200.20">
    <property type="match status" value="1"/>
</dbReference>
<protein>
    <submittedName>
        <fullName evidence="3">FHA domain-containing protein</fullName>
    </submittedName>
</protein>
<organism evidence="3 4">
    <name type="scientific">Lentzea albida</name>
    <dbReference type="NCBI Taxonomy" id="65499"/>
    <lineage>
        <taxon>Bacteria</taxon>
        <taxon>Bacillati</taxon>
        <taxon>Actinomycetota</taxon>
        <taxon>Actinomycetes</taxon>
        <taxon>Pseudonocardiales</taxon>
        <taxon>Pseudonocardiaceae</taxon>
        <taxon>Lentzea</taxon>
    </lineage>
</organism>
<evidence type="ECO:0000256" key="1">
    <source>
        <dbReference type="ARBA" id="ARBA00022553"/>
    </source>
</evidence>
<dbReference type="EMBL" id="FOFV01000014">
    <property type="protein sequence ID" value="SER98100.1"/>
    <property type="molecule type" value="Genomic_DNA"/>
</dbReference>
<gene>
    <name evidence="3" type="ORF">SAMN04488000_11471</name>
</gene>
<dbReference type="PANTHER" id="PTHR23308">
    <property type="entry name" value="NUCLEAR INHIBITOR OF PROTEIN PHOSPHATASE-1"/>
    <property type="match status" value="1"/>
</dbReference>
<dbReference type="SUPFAM" id="SSF49879">
    <property type="entry name" value="SMAD/FHA domain"/>
    <property type="match status" value="1"/>
</dbReference>
<dbReference type="Proteomes" id="UP000199503">
    <property type="component" value="Unassembled WGS sequence"/>
</dbReference>
<evidence type="ECO:0000313" key="3">
    <source>
        <dbReference type="EMBL" id="SER98100.1"/>
    </source>
</evidence>
<evidence type="ECO:0000259" key="2">
    <source>
        <dbReference type="PROSITE" id="PS50006"/>
    </source>
</evidence>
<keyword evidence="4" id="KW-1185">Reference proteome</keyword>
<keyword evidence="1" id="KW-0597">Phosphoprotein</keyword>
<dbReference type="PROSITE" id="PS50006">
    <property type="entry name" value="FHA_DOMAIN"/>
    <property type="match status" value="1"/>
</dbReference>
<name>A0A1H9TLC1_9PSEU</name>
<dbReference type="InterPro" id="IPR050923">
    <property type="entry name" value="Cell_Proc_Reg/RNA_Proc"/>
</dbReference>
<proteinExistence type="predicted"/>
<accession>A0A1H9TLC1</accession>
<dbReference type="InterPro" id="IPR000253">
    <property type="entry name" value="FHA_dom"/>
</dbReference>
<sequence>MSLPDSDKTRFVVLCVHPADMALVGRDLIDDERSLNVQVLELGGAAVRIREYREDSGVLLGRARVTIAGQDGPKPVTHLLEPGEPARVGPRQQARLVSIDAPGQCFSLPAGGGVIGRDADECEIVLDLPTVSRRHVRIAPRLGGFTVEDLNSANGMTINSRTTELGVLVHGDILGLGRKVRLRLELHGNA</sequence>
<dbReference type="SMART" id="SM00240">
    <property type="entry name" value="FHA"/>
    <property type="match status" value="1"/>
</dbReference>
<evidence type="ECO:0000313" key="4">
    <source>
        <dbReference type="Proteomes" id="UP000199503"/>
    </source>
</evidence>